<reference evidence="2 3" key="1">
    <citation type="journal article" date="2019" name="Int. J. Syst. Evol. Microbiol.">
        <title>The Global Catalogue of Microorganisms (GCM) 10K type strain sequencing project: providing services to taxonomists for standard genome sequencing and annotation.</title>
        <authorList>
            <consortium name="The Broad Institute Genomics Platform"/>
            <consortium name="The Broad Institute Genome Sequencing Center for Infectious Disease"/>
            <person name="Wu L."/>
            <person name="Ma J."/>
        </authorList>
    </citation>
    <scope>NUCLEOTIDE SEQUENCE [LARGE SCALE GENOMIC DNA]</scope>
    <source>
        <strain evidence="2 3">JCM 13518</strain>
    </source>
</reference>
<accession>A0ABN2JYR7</accession>
<evidence type="ECO:0000313" key="3">
    <source>
        <dbReference type="Proteomes" id="UP001501057"/>
    </source>
</evidence>
<feature type="transmembrane region" description="Helical" evidence="1">
    <location>
        <begin position="76"/>
        <end position="96"/>
    </location>
</feature>
<gene>
    <name evidence="2" type="ORF">GCM10009710_25140</name>
</gene>
<dbReference type="Proteomes" id="UP001501057">
    <property type="component" value="Unassembled WGS sequence"/>
</dbReference>
<dbReference type="EMBL" id="BAAAME010000004">
    <property type="protein sequence ID" value="GAA1744054.1"/>
    <property type="molecule type" value="Genomic_DNA"/>
</dbReference>
<comment type="caution">
    <text evidence="2">The sequence shown here is derived from an EMBL/GenBank/DDBJ whole genome shotgun (WGS) entry which is preliminary data.</text>
</comment>
<evidence type="ECO:0000256" key="1">
    <source>
        <dbReference type="SAM" id="Phobius"/>
    </source>
</evidence>
<name>A0ABN2JYR7_9ACTN</name>
<keyword evidence="1" id="KW-0472">Membrane</keyword>
<sequence>MTAIAPAPDPTTSAPASRPGLAPALRAEWIKLTTVRSTWWTLFAVVLLGAGLTTLLVGLNAEWLASPEADEDPRAFITWGMMLAPAAAVVLGSLVVTSEYGSGMIRSSFAAVPSRGRVMLAKSILVASLLFVVGTASALLGYAGANPFLDAQGIGLPLEGDVLRAMYGSGLYLAGLGVLAVAVGFLVRHTAAAVSILLGTLFVVGPMVLLVPGAFGDWLDKVMPSNSGGGMAAAVSFNPNLMEPWTGFAVFAAEVAAVAAVAAWSLRRRDA</sequence>
<protein>
    <submittedName>
        <fullName evidence="2">ABC transporter permease</fullName>
    </submittedName>
</protein>
<organism evidence="2 3">
    <name type="scientific">Aeromicrobium alkaliterrae</name>
    <dbReference type="NCBI Taxonomy" id="302168"/>
    <lineage>
        <taxon>Bacteria</taxon>
        <taxon>Bacillati</taxon>
        <taxon>Actinomycetota</taxon>
        <taxon>Actinomycetes</taxon>
        <taxon>Propionibacteriales</taxon>
        <taxon>Nocardioidaceae</taxon>
        <taxon>Aeromicrobium</taxon>
    </lineage>
</organism>
<keyword evidence="1" id="KW-1133">Transmembrane helix</keyword>
<dbReference type="RefSeq" id="WP_344202137.1">
    <property type="nucleotide sequence ID" value="NZ_BAAAME010000004.1"/>
</dbReference>
<keyword evidence="1" id="KW-0812">Transmembrane</keyword>
<feature type="transmembrane region" description="Helical" evidence="1">
    <location>
        <begin position="194"/>
        <end position="215"/>
    </location>
</feature>
<proteinExistence type="predicted"/>
<feature type="transmembrane region" description="Helical" evidence="1">
    <location>
        <begin position="245"/>
        <end position="266"/>
    </location>
</feature>
<evidence type="ECO:0000313" key="2">
    <source>
        <dbReference type="EMBL" id="GAA1744054.1"/>
    </source>
</evidence>
<keyword evidence="3" id="KW-1185">Reference proteome</keyword>
<feature type="transmembrane region" description="Helical" evidence="1">
    <location>
        <begin position="39"/>
        <end position="61"/>
    </location>
</feature>
<feature type="transmembrane region" description="Helical" evidence="1">
    <location>
        <begin position="165"/>
        <end position="187"/>
    </location>
</feature>
<feature type="transmembrane region" description="Helical" evidence="1">
    <location>
        <begin position="124"/>
        <end position="145"/>
    </location>
</feature>